<organism evidence="1 2">
    <name type="scientific">Aristaeella lactis</name>
    <dbReference type="NCBI Taxonomy" id="3046383"/>
    <lineage>
        <taxon>Bacteria</taxon>
        <taxon>Bacillati</taxon>
        <taxon>Bacillota</taxon>
        <taxon>Clostridia</taxon>
        <taxon>Eubacteriales</taxon>
        <taxon>Aristaeellaceae</taxon>
        <taxon>Aristaeella</taxon>
    </lineage>
</organism>
<dbReference type="EMBL" id="FWXZ01000007">
    <property type="protein sequence ID" value="SMC83221.1"/>
    <property type="molecule type" value="Genomic_DNA"/>
</dbReference>
<accession>A0AC61PPH8</accession>
<evidence type="ECO:0000313" key="2">
    <source>
        <dbReference type="Proteomes" id="UP000192328"/>
    </source>
</evidence>
<evidence type="ECO:0000313" key="1">
    <source>
        <dbReference type="EMBL" id="SMC83221.1"/>
    </source>
</evidence>
<reference evidence="1" key="1">
    <citation type="submission" date="2017-04" db="EMBL/GenBank/DDBJ databases">
        <authorList>
            <person name="Varghese N."/>
            <person name="Submissions S."/>
        </authorList>
    </citation>
    <scope>NUCLEOTIDE SEQUENCE</scope>
    <source>
        <strain evidence="1">WTE2008</strain>
    </source>
</reference>
<gene>
    <name evidence="1" type="ORF">SAMN06297397_2795</name>
</gene>
<proteinExistence type="predicted"/>
<dbReference type="Proteomes" id="UP000192328">
    <property type="component" value="Unassembled WGS sequence"/>
</dbReference>
<comment type="caution">
    <text evidence="1">The sequence shown here is derived from an EMBL/GenBank/DDBJ whole genome shotgun (WGS) entry which is preliminary data.</text>
</comment>
<name>A0AC61PPH8_9FIRM</name>
<protein>
    <submittedName>
        <fullName evidence="1">Glycosyltransferase involved in cell wall bisynthesis</fullName>
    </submittedName>
</protein>
<keyword evidence="2" id="KW-1185">Reference proteome</keyword>
<sequence>MAKRILITCTDSMMKQFLEPHVRNLAENGYEVEIACSEVLNRMTEVRQDLERLVPVHQLHLKRSPLAVSNARGYRELKKLIDSGRYDLIWTNEPVMGVVTRMAARKARKQGTRVMYMVHGFHFYKGAPLPNWMLFCPVERMMASKADCICTINREDYARARKMRTPRAAYIHGVGIDTDRLRPGENPTDLRNELDLPKEAFLVLSVGELNANKNQQVIIRAIARMKDPAIHYVLCGKGDQRQNLEVLARELDIADHIHFLGYRKDIADICRQSDVFALPSRREGLPFAAMEAMYCGLPLVNSGIRGLTDITEDGVSGYICDPDDVRRYAESIQILKINPGNRQQMGARNQKTVEAFTIDRTKQEILQLIRELLD</sequence>